<dbReference type="CDD" id="cd07956">
    <property type="entry name" value="Anticodon_Ia_Arg"/>
    <property type="match status" value="1"/>
</dbReference>
<evidence type="ECO:0000256" key="4">
    <source>
        <dbReference type="ARBA" id="ARBA00022598"/>
    </source>
</evidence>
<evidence type="ECO:0000313" key="15">
    <source>
        <dbReference type="Proteomes" id="UP000285875"/>
    </source>
</evidence>
<dbReference type="SMART" id="SM01016">
    <property type="entry name" value="Arg_tRNA_synt_N"/>
    <property type="match status" value="1"/>
</dbReference>
<dbReference type="Pfam" id="PF05746">
    <property type="entry name" value="DALR_1"/>
    <property type="match status" value="1"/>
</dbReference>
<proteinExistence type="inferred from homology"/>
<evidence type="ECO:0000259" key="13">
    <source>
        <dbReference type="SMART" id="SM01016"/>
    </source>
</evidence>
<protein>
    <recommendedName>
        <fullName evidence="10">Arginine--tRNA ligase</fullName>
        <ecNumber evidence="10">6.1.1.19</ecNumber>
    </recommendedName>
    <alternativeName>
        <fullName evidence="10">Arginyl-tRNA synthetase</fullName>
        <shortName evidence="10">ArgRS</shortName>
    </alternativeName>
</protein>
<keyword evidence="7 10" id="KW-0648">Protein biosynthesis</keyword>
<dbReference type="EC" id="6.1.1.19" evidence="10"/>
<dbReference type="SUPFAM" id="SSF52374">
    <property type="entry name" value="Nucleotidylyl transferase"/>
    <property type="match status" value="1"/>
</dbReference>
<comment type="similarity">
    <text evidence="2 10 11">Belongs to the class-I aminoacyl-tRNA synthetase family.</text>
</comment>
<feature type="domain" description="Arginyl tRNA synthetase N-terminal" evidence="13">
    <location>
        <begin position="2"/>
        <end position="81"/>
    </location>
</feature>
<dbReference type="Gene3D" id="3.40.50.620">
    <property type="entry name" value="HUPs"/>
    <property type="match status" value="1"/>
</dbReference>
<evidence type="ECO:0000313" key="14">
    <source>
        <dbReference type="EMBL" id="AZZ40859.1"/>
    </source>
</evidence>
<dbReference type="SUPFAM" id="SSF55190">
    <property type="entry name" value="Arginyl-tRNA synthetase (ArgRS), N-terminal 'additional' domain"/>
    <property type="match status" value="1"/>
</dbReference>
<dbReference type="PANTHER" id="PTHR11956">
    <property type="entry name" value="ARGINYL-TRNA SYNTHETASE"/>
    <property type="match status" value="1"/>
</dbReference>
<feature type="domain" description="DALR anticodon binding" evidence="12">
    <location>
        <begin position="429"/>
        <end position="556"/>
    </location>
</feature>
<accession>A0A3Q9UL52</accession>
<dbReference type="CDD" id="cd00671">
    <property type="entry name" value="ArgRS_core"/>
    <property type="match status" value="1"/>
</dbReference>
<dbReference type="SMART" id="SM00836">
    <property type="entry name" value="DALR_1"/>
    <property type="match status" value="1"/>
</dbReference>
<name>A0A3Q9UL52_9ACTN</name>
<dbReference type="PROSITE" id="PS00178">
    <property type="entry name" value="AA_TRNA_LIGASE_I"/>
    <property type="match status" value="1"/>
</dbReference>
<dbReference type="Pfam" id="PF00750">
    <property type="entry name" value="tRNA-synt_1d"/>
    <property type="match status" value="1"/>
</dbReference>
<keyword evidence="3 10" id="KW-0963">Cytoplasm</keyword>
<dbReference type="FunFam" id="3.40.50.620:FF:000116">
    <property type="entry name" value="Arginine--tRNA ligase"/>
    <property type="match status" value="1"/>
</dbReference>
<dbReference type="GO" id="GO:0006420">
    <property type="term" value="P:arginyl-tRNA aminoacylation"/>
    <property type="evidence" value="ECO:0007669"/>
    <property type="project" value="UniProtKB-UniRule"/>
</dbReference>
<comment type="subunit">
    <text evidence="10">Monomer.</text>
</comment>
<dbReference type="InterPro" id="IPR001278">
    <property type="entry name" value="Arg-tRNA-ligase"/>
</dbReference>
<dbReference type="Pfam" id="PF03485">
    <property type="entry name" value="Arg_tRNA_synt_N"/>
    <property type="match status" value="1"/>
</dbReference>
<dbReference type="SUPFAM" id="SSF47323">
    <property type="entry name" value="Anticodon-binding domain of a subclass of class I aminoacyl-tRNA synthetases"/>
    <property type="match status" value="1"/>
</dbReference>
<evidence type="ECO:0000259" key="12">
    <source>
        <dbReference type="SMART" id="SM00836"/>
    </source>
</evidence>
<feature type="short sequence motif" description="'HIGH' region" evidence="10">
    <location>
        <begin position="117"/>
        <end position="127"/>
    </location>
</feature>
<organism evidence="14 15">
    <name type="scientific">Acidipropionibacterium jensenii</name>
    <dbReference type="NCBI Taxonomy" id="1749"/>
    <lineage>
        <taxon>Bacteria</taxon>
        <taxon>Bacillati</taxon>
        <taxon>Actinomycetota</taxon>
        <taxon>Actinomycetes</taxon>
        <taxon>Propionibacteriales</taxon>
        <taxon>Propionibacteriaceae</taxon>
        <taxon>Acidipropionibacterium</taxon>
    </lineage>
</organism>
<keyword evidence="4 10" id="KW-0436">Ligase</keyword>
<dbReference type="GO" id="GO:0004814">
    <property type="term" value="F:arginine-tRNA ligase activity"/>
    <property type="evidence" value="ECO:0007669"/>
    <property type="project" value="UniProtKB-UniRule"/>
</dbReference>
<dbReference type="PANTHER" id="PTHR11956:SF5">
    <property type="entry name" value="ARGININE--TRNA LIGASE, CYTOPLASMIC"/>
    <property type="match status" value="1"/>
</dbReference>
<dbReference type="HAMAP" id="MF_00123">
    <property type="entry name" value="Arg_tRNA_synth"/>
    <property type="match status" value="1"/>
</dbReference>
<sequence length="556" mass="60637">MSSLPSQLAARIESVTGVDPELRPATKPQFGHFQSNVALRLAKSQGRPPREVAADIVAQLDAADLVETPEIAGPGFINFRLRTDLLAQVASELVADPHAGIAQAADPQRVVIDYSAPNVAKQMHVGHLRSTIIGDCFNRVLTAQGHTVIPQNHIGDWGTQFGMLVQYIVEHKVDVSALDLAETEQLYKDSKRLFDADLDFADRARKRVVMLQSGDPQTRSIWTSLITVSLAGFNQTYARLGVLLTDDDLAGESTYNDDLPRVVQELEADGLAKEDDGALCVFVKGEDAPMIVRKKDGGYGYDATDLAAIRRRVGQLKANRIIYVTDVRQHHHFDMVFAVARMAGFLPDDVTAEHVGYGMVLGPDGHPFKTRDGGTVSLASLLDEAEEHAAPNIALAAIKYADLSNGLQKDYVFDAERMVQTTGDTGPYLQYAHARVSQILRRAAAEADPQVDPQVDLAGLDWGTVTVLEEPAEQQLALLLSRFGETVEVVAHDLTPHKLCTYLYDLAGTYSSFYEKCPVLKSEGQVRSSRLALCAATRRVLGSGLNLLGIDAPDRM</sequence>
<dbReference type="InterPro" id="IPR035684">
    <property type="entry name" value="ArgRS_core"/>
</dbReference>
<dbReference type="InterPro" id="IPR014729">
    <property type="entry name" value="Rossmann-like_a/b/a_fold"/>
</dbReference>
<evidence type="ECO:0000256" key="6">
    <source>
        <dbReference type="ARBA" id="ARBA00022840"/>
    </source>
</evidence>
<dbReference type="GO" id="GO:0005737">
    <property type="term" value="C:cytoplasm"/>
    <property type="evidence" value="ECO:0007669"/>
    <property type="project" value="UniProtKB-SubCell"/>
</dbReference>
<evidence type="ECO:0000256" key="9">
    <source>
        <dbReference type="ARBA" id="ARBA00049339"/>
    </source>
</evidence>
<evidence type="ECO:0000256" key="5">
    <source>
        <dbReference type="ARBA" id="ARBA00022741"/>
    </source>
</evidence>
<comment type="subcellular location">
    <subcellularLocation>
        <location evidence="1 10">Cytoplasm</location>
    </subcellularLocation>
</comment>
<dbReference type="InterPro" id="IPR008909">
    <property type="entry name" value="DALR_anticod-bd"/>
</dbReference>
<dbReference type="GO" id="GO:0005524">
    <property type="term" value="F:ATP binding"/>
    <property type="evidence" value="ECO:0007669"/>
    <property type="project" value="UniProtKB-UniRule"/>
</dbReference>
<evidence type="ECO:0000256" key="11">
    <source>
        <dbReference type="RuleBase" id="RU363038"/>
    </source>
</evidence>
<dbReference type="Gene3D" id="1.10.730.10">
    <property type="entry name" value="Isoleucyl-tRNA Synthetase, Domain 1"/>
    <property type="match status" value="1"/>
</dbReference>
<dbReference type="InterPro" id="IPR005148">
    <property type="entry name" value="Arg-tRNA-synth_N"/>
</dbReference>
<dbReference type="InterPro" id="IPR036695">
    <property type="entry name" value="Arg-tRNA-synth_N_sf"/>
</dbReference>
<evidence type="ECO:0000256" key="7">
    <source>
        <dbReference type="ARBA" id="ARBA00022917"/>
    </source>
</evidence>
<dbReference type="RefSeq" id="WP_097799927.1">
    <property type="nucleotide sequence ID" value="NZ_CP025570.1"/>
</dbReference>
<comment type="catalytic activity">
    <reaction evidence="9 10">
        <text>tRNA(Arg) + L-arginine + ATP = L-arginyl-tRNA(Arg) + AMP + diphosphate</text>
        <dbReference type="Rhea" id="RHEA:20301"/>
        <dbReference type="Rhea" id="RHEA-COMP:9658"/>
        <dbReference type="Rhea" id="RHEA-COMP:9673"/>
        <dbReference type="ChEBI" id="CHEBI:30616"/>
        <dbReference type="ChEBI" id="CHEBI:32682"/>
        <dbReference type="ChEBI" id="CHEBI:33019"/>
        <dbReference type="ChEBI" id="CHEBI:78442"/>
        <dbReference type="ChEBI" id="CHEBI:78513"/>
        <dbReference type="ChEBI" id="CHEBI:456215"/>
        <dbReference type="EC" id="6.1.1.19"/>
    </reaction>
</comment>
<dbReference type="PRINTS" id="PR01038">
    <property type="entry name" value="TRNASYNTHARG"/>
</dbReference>
<dbReference type="InterPro" id="IPR001412">
    <property type="entry name" value="aa-tRNA-synth_I_CS"/>
</dbReference>
<reference evidence="15" key="1">
    <citation type="submission" date="2017-12" db="EMBL/GenBank/DDBJ databases">
        <title>Whole genome sequencing of Acidipropionibacterium jensenii strains JS279 and JS280.</title>
        <authorList>
            <person name="Deptula P."/>
            <person name="Laine P."/>
            <person name="Smolander O.-P."/>
            <person name="Paulin L."/>
            <person name="Auvinen P."/>
            <person name="Varmanen P."/>
        </authorList>
    </citation>
    <scope>NUCLEOTIDE SEQUENCE [LARGE SCALE GENOMIC DNA]</scope>
    <source>
        <strain evidence="15">JS280</strain>
    </source>
</reference>
<dbReference type="KEGG" id="aji:C0Z10_10965"/>
<evidence type="ECO:0000256" key="10">
    <source>
        <dbReference type="HAMAP-Rule" id="MF_00123"/>
    </source>
</evidence>
<dbReference type="NCBIfam" id="TIGR00456">
    <property type="entry name" value="argS"/>
    <property type="match status" value="1"/>
</dbReference>
<dbReference type="EMBL" id="CP025570">
    <property type="protein sequence ID" value="AZZ40859.1"/>
    <property type="molecule type" value="Genomic_DNA"/>
</dbReference>
<evidence type="ECO:0000256" key="1">
    <source>
        <dbReference type="ARBA" id="ARBA00004496"/>
    </source>
</evidence>
<dbReference type="Proteomes" id="UP000285875">
    <property type="component" value="Chromosome"/>
</dbReference>
<evidence type="ECO:0000256" key="8">
    <source>
        <dbReference type="ARBA" id="ARBA00023146"/>
    </source>
</evidence>
<evidence type="ECO:0000256" key="3">
    <source>
        <dbReference type="ARBA" id="ARBA00022490"/>
    </source>
</evidence>
<dbReference type="InterPro" id="IPR009080">
    <property type="entry name" value="tRNAsynth_Ia_anticodon-bd"/>
</dbReference>
<keyword evidence="8 10" id="KW-0030">Aminoacyl-tRNA synthetase</keyword>
<keyword evidence="6 10" id="KW-0067">ATP-binding</keyword>
<keyword evidence="5 10" id="KW-0547">Nucleotide-binding</keyword>
<dbReference type="FunFam" id="1.10.730.10:FF:000008">
    <property type="entry name" value="Arginine--tRNA ligase"/>
    <property type="match status" value="1"/>
</dbReference>
<evidence type="ECO:0000256" key="2">
    <source>
        <dbReference type="ARBA" id="ARBA00005594"/>
    </source>
</evidence>
<dbReference type="Gene3D" id="3.30.1360.70">
    <property type="entry name" value="Arginyl tRNA synthetase N-terminal domain"/>
    <property type="match status" value="1"/>
</dbReference>
<dbReference type="AlphaFoldDB" id="A0A3Q9UL52"/>
<gene>
    <name evidence="10" type="primary">argS</name>
    <name evidence="14" type="ORF">C0Z10_10965</name>
</gene>